<gene>
    <name evidence="1" type="ORF">SG71_24465</name>
</gene>
<dbReference type="Proteomes" id="UP000033354">
    <property type="component" value="Unassembled WGS sequence"/>
</dbReference>
<reference evidence="1 2" key="1">
    <citation type="submission" date="2015-02" db="EMBL/GenBank/DDBJ databases">
        <authorList>
            <person name="Adams M."/>
            <person name="Sutton G."/>
            <person name="Nelson K."/>
            <person name="Bonomo R."/>
            <person name="McCorrison J."/>
            <person name="Sanka R."/>
            <person name="Brinkac L."/>
            <person name="Nierman W."/>
        </authorList>
    </citation>
    <scope>NUCLEOTIDE SEQUENCE [LARGE SCALE GENOMIC DNA]</scope>
    <source>
        <strain evidence="1 2">CIDEIMsCOL9</strain>
    </source>
</reference>
<evidence type="ECO:0000313" key="1">
    <source>
        <dbReference type="EMBL" id="KJX28542.1"/>
    </source>
</evidence>
<accession>A0AAW3HA29</accession>
<dbReference type="EMBL" id="JZKT01000075">
    <property type="protein sequence ID" value="KJX28542.1"/>
    <property type="molecule type" value="Genomic_DNA"/>
</dbReference>
<name>A0AAW3HA29_9ENTR</name>
<sequence length="93" mass="10745">MLSKTFPDRTSADNWVASLSVNSQKQIQDIMYSYLREVMSIDGKRRGGYESISGKLVNLSNFFKCELNKISKDDVQNYMAHRKQKVSNGTIWF</sequence>
<organism evidence="1 2">
    <name type="scientific">Enterobacter chengduensis</name>
    <dbReference type="NCBI Taxonomy" id="2494701"/>
    <lineage>
        <taxon>Bacteria</taxon>
        <taxon>Pseudomonadati</taxon>
        <taxon>Pseudomonadota</taxon>
        <taxon>Gammaproteobacteria</taxon>
        <taxon>Enterobacterales</taxon>
        <taxon>Enterobacteriaceae</taxon>
        <taxon>Enterobacter</taxon>
        <taxon>Enterobacter cloacae complex</taxon>
    </lineage>
</organism>
<protein>
    <submittedName>
        <fullName evidence="1">Uncharacterized protein</fullName>
    </submittedName>
</protein>
<comment type="caution">
    <text evidence="1">The sequence shown here is derived from an EMBL/GenBank/DDBJ whole genome shotgun (WGS) entry which is preliminary data.</text>
</comment>
<proteinExistence type="predicted"/>
<evidence type="ECO:0000313" key="2">
    <source>
        <dbReference type="Proteomes" id="UP000033354"/>
    </source>
</evidence>
<keyword evidence="2" id="KW-1185">Reference proteome</keyword>
<dbReference type="AlphaFoldDB" id="A0AAW3HA29"/>